<reference evidence="2" key="1">
    <citation type="journal article" date="2008" name="Nat. Genet.">
        <title>The Pristionchus pacificus genome provides a unique perspective on nematode lifestyle and parasitism.</title>
        <authorList>
            <person name="Dieterich C."/>
            <person name="Clifton S.W."/>
            <person name="Schuster L.N."/>
            <person name="Chinwalla A."/>
            <person name="Delehaunty K."/>
            <person name="Dinkelacker I."/>
            <person name="Fulton L."/>
            <person name="Fulton R."/>
            <person name="Godfrey J."/>
            <person name="Minx P."/>
            <person name="Mitreva M."/>
            <person name="Roeseler W."/>
            <person name="Tian H."/>
            <person name="Witte H."/>
            <person name="Yang S.P."/>
            <person name="Wilson R.K."/>
            <person name="Sommer R.J."/>
        </authorList>
    </citation>
    <scope>NUCLEOTIDE SEQUENCE [LARGE SCALE GENOMIC DNA]</scope>
    <source>
        <strain evidence="2">PS312</strain>
    </source>
</reference>
<evidence type="ECO:0000313" key="1">
    <source>
        <dbReference type="EnsemblMetazoa" id="PPA43363.1"/>
    </source>
</evidence>
<name>A0A8R1Z1T5_PRIPA</name>
<proteinExistence type="predicted"/>
<organism evidence="1 2">
    <name type="scientific">Pristionchus pacificus</name>
    <name type="common">Parasitic nematode worm</name>
    <dbReference type="NCBI Taxonomy" id="54126"/>
    <lineage>
        <taxon>Eukaryota</taxon>
        <taxon>Metazoa</taxon>
        <taxon>Ecdysozoa</taxon>
        <taxon>Nematoda</taxon>
        <taxon>Chromadorea</taxon>
        <taxon>Rhabditida</taxon>
        <taxon>Rhabditina</taxon>
        <taxon>Diplogasteromorpha</taxon>
        <taxon>Diplogasteroidea</taxon>
        <taxon>Neodiplogasteridae</taxon>
        <taxon>Pristionchus</taxon>
    </lineage>
</organism>
<dbReference type="Proteomes" id="UP000005239">
    <property type="component" value="Unassembled WGS sequence"/>
</dbReference>
<accession>A0A8R1Z1T5</accession>
<dbReference type="EnsemblMetazoa" id="PPA43363.1">
    <property type="protein sequence ID" value="PPA43363.1"/>
    <property type="gene ID" value="WBGene00281732"/>
</dbReference>
<keyword evidence="2" id="KW-1185">Reference proteome</keyword>
<reference evidence="1" key="2">
    <citation type="submission" date="2022-06" db="UniProtKB">
        <authorList>
            <consortium name="EnsemblMetazoa"/>
        </authorList>
    </citation>
    <scope>IDENTIFICATION</scope>
    <source>
        <strain evidence="1">PS312</strain>
    </source>
</reference>
<protein>
    <submittedName>
        <fullName evidence="1">Uncharacterized protein</fullName>
    </submittedName>
</protein>
<dbReference type="AlphaFoldDB" id="A0A8R1Z1T5"/>
<sequence>MIDFSNRVQVNISQMVKTVSSLRTWLMTEGVRDPKPNYRFDKGTATIGWALLCASFEQRNLLIGEDDIDVCKSTFLTLKQLPVFEQNLDAVSQCIKPKGARDRDYNVESAEKQFYKIKKFNKKKSKKEKKEGGIKRVSGFILFCEEQEETEKKALVKAWFDLTAEEREEYKSKAEFTSPAPVDTKFKSCAYTGCTS</sequence>
<evidence type="ECO:0000313" key="2">
    <source>
        <dbReference type="Proteomes" id="UP000005239"/>
    </source>
</evidence>
<gene>
    <name evidence="1" type="primary">WBGene00281732</name>
</gene>